<name>A0AAN9RYR8_PSOTE</name>
<reference evidence="1 2" key="1">
    <citation type="submission" date="2024-01" db="EMBL/GenBank/DDBJ databases">
        <title>The genomes of 5 underutilized Papilionoideae crops provide insights into root nodulation and disease resistanc.</title>
        <authorList>
            <person name="Jiang F."/>
        </authorList>
    </citation>
    <scope>NUCLEOTIDE SEQUENCE [LARGE SCALE GENOMIC DNA]</scope>
    <source>
        <strain evidence="1">DUOXIRENSHENG_FW03</strain>
        <tissue evidence="1">Leaves</tissue>
    </source>
</reference>
<accession>A0AAN9RYR8</accession>
<sequence length="115" mass="13559">MLCDLGIEEEMKARENLKKKEKNCEDRRRKRERVITEEEVGYNRQSVECASARATYIRKVMKPAFGRCSETANWGKKNHQRFSELSRGPISFLRPRGDSLILYVSWKPCRPPLLR</sequence>
<keyword evidence="2" id="KW-1185">Reference proteome</keyword>
<evidence type="ECO:0000313" key="2">
    <source>
        <dbReference type="Proteomes" id="UP001386955"/>
    </source>
</evidence>
<organism evidence="1 2">
    <name type="scientific">Psophocarpus tetragonolobus</name>
    <name type="common">Winged bean</name>
    <name type="synonym">Dolichos tetragonolobus</name>
    <dbReference type="NCBI Taxonomy" id="3891"/>
    <lineage>
        <taxon>Eukaryota</taxon>
        <taxon>Viridiplantae</taxon>
        <taxon>Streptophyta</taxon>
        <taxon>Embryophyta</taxon>
        <taxon>Tracheophyta</taxon>
        <taxon>Spermatophyta</taxon>
        <taxon>Magnoliopsida</taxon>
        <taxon>eudicotyledons</taxon>
        <taxon>Gunneridae</taxon>
        <taxon>Pentapetalae</taxon>
        <taxon>rosids</taxon>
        <taxon>fabids</taxon>
        <taxon>Fabales</taxon>
        <taxon>Fabaceae</taxon>
        <taxon>Papilionoideae</taxon>
        <taxon>50 kb inversion clade</taxon>
        <taxon>NPAAA clade</taxon>
        <taxon>indigoferoid/millettioid clade</taxon>
        <taxon>Phaseoleae</taxon>
        <taxon>Psophocarpus</taxon>
    </lineage>
</organism>
<protein>
    <submittedName>
        <fullName evidence="1">Uncharacterized protein</fullName>
    </submittedName>
</protein>
<comment type="caution">
    <text evidence="1">The sequence shown here is derived from an EMBL/GenBank/DDBJ whole genome shotgun (WGS) entry which is preliminary data.</text>
</comment>
<dbReference type="Proteomes" id="UP001386955">
    <property type="component" value="Unassembled WGS sequence"/>
</dbReference>
<dbReference type="EMBL" id="JAYMYS010000008">
    <property type="protein sequence ID" value="KAK7385413.1"/>
    <property type="molecule type" value="Genomic_DNA"/>
</dbReference>
<evidence type="ECO:0000313" key="1">
    <source>
        <dbReference type="EMBL" id="KAK7385413.1"/>
    </source>
</evidence>
<dbReference type="AlphaFoldDB" id="A0AAN9RYR8"/>
<proteinExistence type="predicted"/>
<gene>
    <name evidence="1" type="ORF">VNO78_31131</name>
</gene>